<dbReference type="AlphaFoldDB" id="A0A2N6PF47"/>
<comment type="similarity">
    <text evidence="3">Belongs to the Maf family.</text>
</comment>
<keyword evidence="3" id="KW-0963">Cytoplasm</keyword>
<comment type="caution">
    <text evidence="3">Lacks conserved residue(s) required for the propagation of feature annotation.</text>
</comment>
<organism evidence="4 5">
    <name type="scientific">Brevibacterium luteolum</name>
    <dbReference type="NCBI Taxonomy" id="199591"/>
    <lineage>
        <taxon>Bacteria</taxon>
        <taxon>Bacillati</taxon>
        <taxon>Actinomycetota</taxon>
        <taxon>Actinomycetes</taxon>
        <taxon>Micrococcales</taxon>
        <taxon>Brevibacteriaceae</taxon>
        <taxon>Brevibacterium</taxon>
    </lineage>
</organism>
<dbReference type="NCBIfam" id="TIGR00172">
    <property type="entry name" value="maf"/>
    <property type="match status" value="1"/>
</dbReference>
<dbReference type="HAMAP" id="MF_00528">
    <property type="entry name" value="Maf"/>
    <property type="match status" value="1"/>
</dbReference>
<comment type="catalytic activity">
    <reaction evidence="3">
        <text>a 2'-deoxyribonucleoside 5'-triphosphate + H2O = a 2'-deoxyribonucleoside 5'-phosphate + diphosphate + H(+)</text>
        <dbReference type="Rhea" id="RHEA:44644"/>
        <dbReference type="ChEBI" id="CHEBI:15377"/>
        <dbReference type="ChEBI" id="CHEBI:15378"/>
        <dbReference type="ChEBI" id="CHEBI:33019"/>
        <dbReference type="ChEBI" id="CHEBI:61560"/>
        <dbReference type="ChEBI" id="CHEBI:65317"/>
        <dbReference type="EC" id="3.6.1.9"/>
    </reaction>
</comment>
<dbReference type="EMBL" id="PNFZ01000008">
    <property type="protein sequence ID" value="PMB97303.1"/>
    <property type="molecule type" value="Genomic_DNA"/>
</dbReference>
<dbReference type="EC" id="3.6.1.9" evidence="3"/>
<dbReference type="PANTHER" id="PTHR43213">
    <property type="entry name" value="BIFUNCTIONAL DTTP/UTP PYROPHOSPHATASE/METHYLTRANSFERASE PROTEIN-RELATED"/>
    <property type="match status" value="1"/>
</dbReference>
<dbReference type="SUPFAM" id="SSF52972">
    <property type="entry name" value="ITPase-like"/>
    <property type="match status" value="1"/>
</dbReference>
<dbReference type="GO" id="GO:0009117">
    <property type="term" value="P:nucleotide metabolic process"/>
    <property type="evidence" value="ECO:0007669"/>
    <property type="project" value="UniProtKB-KW"/>
</dbReference>
<dbReference type="GO" id="GO:0005737">
    <property type="term" value="C:cytoplasm"/>
    <property type="evidence" value="ECO:0007669"/>
    <property type="project" value="UniProtKB-SubCell"/>
</dbReference>
<dbReference type="GO" id="GO:0047429">
    <property type="term" value="F:nucleoside triphosphate diphosphatase activity"/>
    <property type="evidence" value="ECO:0007669"/>
    <property type="project" value="UniProtKB-EC"/>
</dbReference>
<dbReference type="Pfam" id="PF02545">
    <property type="entry name" value="Maf"/>
    <property type="match status" value="1"/>
</dbReference>
<evidence type="ECO:0000313" key="4">
    <source>
        <dbReference type="EMBL" id="PMB97303.1"/>
    </source>
</evidence>
<gene>
    <name evidence="4" type="primary">maf</name>
    <name evidence="4" type="ORF">CJ198_12230</name>
</gene>
<evidence type="ECO:0000313" key="5">
    <source>
        <dbReference type="Proteomes" id="UP000235703"/>
    </source>
</evidence>
<dbReference type="PIRSF" id="PIRSF006305">
    <property type="entry name" value="Maf"/>
    <property type="match status" value="1"/>
</dbReference>
<comment type="subcellular location">
    <subcellularLocation>
        <location evidence="3">Cytoplasm</location>
    </subcellularLocation>
</comment>
<accession>A0A2N6PF47</accession>
<reference evidence="4 5" key="1">
    <citation type="submission" date="2017-09" db="EMBL/GenBank/DDBJ databases">
        <title>Bacterial strain isolated from the female urinary microbiota.</title>
        <authorList>
            <person name="Thomas-White K."/>
            <person name="Kumar N."/>
            <person name="Forster S."/>
            <person name="Putonti C."/>
            <person name="Lawley T."/>
            <person name="Wolfe A.J."/>
        </authorList>
    </citation>
    <scope>NUCLEOTIDE SEQUENCE [LARGE SCALE GENOMIC DNA]</scope>
    <source>
        <strain evidence="4 5">UMB0680</strain>
    </source>
</reference>
<keyword evidence="2 3" id="KW-0378">Hydrolase</keyword>
<comment type="caution">
    <text evidence="4">The sequence shown here is derived from an EMBL/GenBank/DDBJ whole genome shotgun (WGS) entry which is preliminary data.</text>
</comment>
<protein>
    <recommendedName>
        <fullName evidence="3">Nucleoside triphosphate pyrophosphatase</fullName>
        <ecNumber evidence="3">3.6.1.9</ecNumber>
    </recommendedName>
    <alternativeName>
        <fullName evidence="3">Nucleotide pyrophosphatase</fullName>
        <shortName evidence="3">Nucleotide PPase</shortName>
    </alternativeName>
</protein>
<dbReference type="PANTHER" id="PTHR43213:SF5">
    <property type="entry name" value="BIFUNCTIONAL DTTP_UTP PYROPHOSPHATASE_METHYLTRANSFERASE PROTEIN-RELATED"/>
    <property type="match status" value="1"/>
</dbReference>
<dbReference type="RefSeq" id="WP_102162888.1">
    <property type="nucleotide sequence ID" value="NZ_JBPKAG010000012.1"/>
</dbReference>
<comment type="function">
    <text evidence="3">Nucleoside triphosphate pyrophosphatase. May have a dual role in cell division arrest and in preventing the incorporation of modified nucleotides into cellular nucleic acids.</text>
</comment>
<dbReference type="InterPro" id="IPR029001">
    <property type="entry name" value="ITPase-like_fam"/>
</dbReference>
<evidence type="ECO:0000256" key="2">
    <source>
        <dbReference type="ARBA" id="ARBA00022801"/>
    </source>
</evidence>
<dbReference type="Proteomes" id="UP000235703">
    <property type="component" value="Unassembled WGS sequence"/>
</dbReference>
<proteinExistence type="inferred from homology"/>
<name>A0A2N6PF47_9MICO</name>
<dbReference type="OrthoDB" id="3527985at2"/>
<comment type="cofactor">
    <cofactor evidence="1 3">
        <name>a divalent metal cation</name>
        <dbReference type="ChEBI" id="CHEBI:60240"/>
    </cofactor>
</comment>
<dbReference type="InterPro" id="IPR003697">
    <property type="entry name" value="Maf-like"/>
</dbReference>
<dbReference type="CDD" id="cd00555">
    <property type="entry name" value="Maf"/>
    <property type="match status" value="1"/>
</dbReference>
<feature type="active site" description="Proton acceptor" evidence="3">
    <location>
        <position position="86"/>
    </location>
</feature>
<evidence type="ECO:0000256" key="1">
    <source>
        <dbReference type="ARBA" id="ARBA00001968"/>
    </source>
</evidence>
<comment type="catalytic activity">
    <reaction evidence="3">
        <text>a ribonucleoside 5'-triphosphate + H2O = a ribonucleoside 5'-phosphate + diphosphate + H(+)</text>
        <dbReference type="Rhea" id="RHEA:23996"/>
        <dbReference type="ChEBI" id="CHEBI:15377"/>
        <dbReference type="ChEBI" id="CHEBI:15378"/>
        <dbReference type="ChEBI" id="CHEBI:33019"/>
        <dbReference type="ChEBI" id="CHEBI:58043"/>
        <dbReference type="ChEBI" id="CHEBI:61557"/>
        <dbReference type="EC" id="3.6.1.9"/>
    </reaction>
</comment>
<keyword evidence="3" id="KW-0546">Nucleotide metabolism</keyword>
<evidence type="ECO:0000256" key="3">
    <source>
        <dbReference type="HAMAP-Rule" id="MF_00528"/>
    </source>
</evidence>
<sequence>MSAVILASGSPSRYATLTTAGITPQVIVSHVDEAAVQDQHPTASVAELAGVLAEAKGRDVLGRITARNAGLLAGAPDRPRVLIAADSILELDGQPVGKPHTPERTREVWQQMGGRTAHLHTGHFLARLDPTGDGWQVAGTRAQTASTTIHTAALSDAEIDAYIATAEPFEVAGALTIDGFGGAFVTGIEGDHHNVIGLSLPLARTLVGELGLAWHELWDVSADAAAHTGDDALGAG</sequence>
<keyword evidence="5" id="KW-1185">Reference proteome</keyword>
<dbReference type="Gene3D" id="3.90.950.10">
    <property type="match status" value="1"/>
</dbReference>